<reference evidence="2 3" key="1">
    <citation type="journal article" date="2021" name="Elife">
        <title>Chloroplast acquisition without the gene transfer in kleptoplastic sea slugs, Plakobranchus ocellatus.</title>
        <authorList>
            <person name="Maeda T."/>
            <person name="Takahashi S."/>
            <person name="Yoshida T."/>
            <person name="Shimamura S."/>
            <person name="Takaki Y."/>
            <person name="Nagai Y."/>
            <person name="Toyoda A."/>
            <person name="Suzuki Y."/>
            <person name="Arimoto A."/>
            <person name="Ishii H."/>
            <person name="Satoh N."/>
            <person name="Nishiyama T."/>
            <person name="Hasebe M."/>
            <person name="Maruyama T."/>
            <person name="Minagawa J."/>
            <person name="Obokata J."/>
            <person name="Shigenobu S."/>
        </authorList>
    </citation>
    <scope>NUCLEOTIDE SEQUENCE [LARGE SCALE GENOMIC DNA]</scope>
</reference>
<evidence type="ECO:0000313" key="2">
    <source>
        <dbReference type="EMBL" id="GFO35941.1"/>
    </source>
</evidence>
<feature type="region of interest" description="Disordered" evidence="1">
    <location>
        <begin position="343"/>
        <end position="479"/>
    </location>
</feature>
<feature type="compositionally biased region" description="Polar residues" evidence="1">
    <location>
        <begin position="190"/>
        <end position="203"/>
    </location>
</feature>
<dbReference type="PROSITE" id="PS51419">
    <property type="entry name" value="RAB"/>
    <property type="match status" value="1"/>
</dbReference>
<dbReference type="SMART" id="SM00175">
    <property type="entry name" value="RAB"/>
    <property type="match status" value="1"/>
</dbReference>
<dbReference type="PANTHER" id="PTHR46350:SF2">
    <property type="entry name" value="RAS LIKE FAMILY 10 MEMBER B"/>
    <property type="match status" value="1"/>
</dbReference>
<evidence type="ECO:0000256" key="1">
    <source>
        <dbReference type="SAM" id="MobiDB-lite"/>
    </source>
</evidence>
<gene>
    <name evidence="2" type="ORF">PoB_006244600</name>
</gene>
<dbReference type="InterPro" id="IPR027417">
    <property type="entry name" value="P-loop_NTPase"/>
</dbReference>
<dbReference type="InterPro" id="IPR052661">
    <property type="entry name" value="Ras-like_GTPase_Reg"/>
</dbReference>
<dbReference type="Pfam" id="PF00071">
    <property type="entry name" value="Ras"/>
    <property type="match status" value="1"/>
</dbReference>
<comment type="caution">
    <text evidence="2">The sequence shown here is derived from an EMBL/GenBank/DDBJ whole genome shotgun (WGS) entry which is preliminary data.</text>
</comment>
<name>A0AAV4CW62_9GAST</name>
<dbReference type="Gene3D" id="3.40.50.300">
    <property type="entry name" value="P-loop containing nucleotide triphosphate hydrolases"/>
    <property type="match status" value="1"/>
</dbReference>
<dbReference type="GO" id="GO:0003924">
    <property type="term" value="F:GTPase activity"/>
    <property type="evidence" value="ECO:0007669"/>
    <property type="project" value="InterPro"/>
</dbReference>
<dbReference type="SUPFAM" id="SSF52540">
    <property type="entry name" value="P-loop containing nucleoside triphosphate hydrolases"/>
    <property type="match status" value="1"/>
</dbReference>
<accession>A0AAV4CW62</accession>
<keyword evidence="3" id="KW-1185">Reference proteome</keyword>
<sequence length="723" mass="79182">MTIPQGDNRGATSVSERRKVTFQGDQPATGQQQAISSSNAPASIAPTTTTQLSTAAATAATTTSVKPNYATASSSAFALTSSASSDSSSVSSHLAATAAVPGPYSAASNVNPAYDLTPDEDGRTLTLSQSSVTYQPSAQAQFHYHPTDGDFSLPLLHTSLDSYTKSQEDDKRLRLRTNQLLNEAEIPKATKTSSSFVPSQDPQKSPLPLLNFFIPDDPLRTTPFSSSASSFSDRSRKISLNLQRPTKSQLIEVDLSDRVRRYSQPQKSTYQRVPLEDPSPTHNRFSSDFTLSYPVGDAGAETAHALSKTPAIDTYCHSVQVHAPYGTAPDNSPEENCPFITTALTPESETNPSHKESISTKKVFFRKQRVPAQGGGGSNSSSNSSKSLDDLSLAKRQGQGGAVSHSSSSTTPSGLSFPSSSSGEAKLSTSTDNISLRFRRNQQTLPGQGEGGARRHLSGNHAHHHQQQPPPSPGSPSRCCLVSVSRVPMAAATSHLTLDSDYQPLQFAVAKRKAAILSPYYGRPQTVRLAVLGAPGVGKSSIVRQFVMQQFPEEYVPTEQRQVFCPAVIINEHLYEVRIIDCPYIPYFPVNSLYEWTDFRGYGLRNATAYVLVYDITSEESFEYIKSLRLQILESRPRQDVPIFVVGNKHDLAEERGVPRREVANMVKKQWKCGYIECSAKFNWHIMLLFKELMKSIDYIDYGHKPTSMRVQDALRRNRCVIL</sequence>
<dbReference type="SMART" id="SM00174">
    <property type="entry name" value="RHO"/>
    <property type="match status" value="1"/>
</dbReference>
<feature type="compositionally biased region" description="Low complexity" evidence="1">
    <location>
        <begin position="404"/>
        <end position="423"/>
    </location>
</feature>
<dbReference type="PRINTS" id="PR00449">
    <property type="entry name" value="RASTRNSFRMNG"/>
</dbReference>
<dbReference type="EMBL" id="BLXT01007028">
    <property type="protein sequence ID" value="GFO35941.1"/>
    <property type="molecule type" value="Genomic_DNA"/>
</dbReference>
<feature type="region of interest" description="Disordered" evidence="1">
    <location>
        <begin position="184"/>
        <end position="203"/>
    </location>
</feature>
<feature type="region of interest" description="Disordered" evidence="1">
    <location>
        <begin position="1"/>
        <end position="52"/>
    </location>
</feature>
<dbReference type="GO" id="GO:0005525">
    <property type="term" value="F:GTP binding"/>
    <property type="evidence" value="ECO:0007669"/>
    <property type="project" value="InterPro"/>
</dbReference>
<evidence type="ECO:0000313" key="3">
    <source>
        <dbReference type="Proteomes" id="UP000735302"/>
    </source>
</evidence>
<dbReference type="PROSITE" id="PS51421">
    <property type="entry name" value="RAS"/>
    <property type="match status" value="1"/>
</dbReference>
<dbReference type="Proteomes" id="UP000735302">
    <property type="component" value="Unassembled WGS sequence"/>
</dbReference>
<organism evidence="2 3">
    <name type="scientific">Plakobranchus ocellatus</name>
    <dbReference type="NCBI Taxonomy" id="259542"/>
    <lineage>
        <taxon>Eukaryota</taxon>
        <taxon>Metazoa</taxon>
        <taxon>Spiralia</taxon>
        <taxon>Lophotrochozoa</taxon>
        <taxon>Mollusca</taxon>
        <taxon>Gastropoda</taxon>
        <taxon>Heterobranchia</taxon>
        <taxon>Euthyneura</taxon>
        <taxon>Panpulmonata</taxon>
        <taxon>Sacoglossa</taxon>
        <taxon>Placobranchoidea</taxon>
        <taxon>Plakobranchidae</taxon>
        <taxon>Plakobranchus</taxon>
    </lineage>
</organism>
<feature type="compositionally biased region" description="Low complexity" evidence="1">
    <location>
        <begin position="31"/>
        <end position="52"/>
    </location>
</feature>
<proteinExistence type="predicted"/>
<protein>
    <submittedName>
        <fullName evidence="2">Ras-like protein family member 10b</fullName>
    </submittedName>
</protein>
<dbReference type="AlphaFoldDB" id="A0AAV4CW62"/>
<feature type="compositionally biased region" description="Basic residues" evidence="1">
    <location>
        <begin position="454"/>
        <end position="466"/>
    </location>
</feature>
<dbReference type="PANTHER" id="PTHR46350">
    <property type="entry name" value="RAS LIKE FAMILY 10 MEMBER B-RELATED"/>
    <property type="match status" value="1"/>
</dbReference>
<feature type="region of interest" description="Disordered" evidence="1">
    <location>
        <begin position="263"/>
        <end position="283"/>
    </location>
</feature>
<dbReference type="SMART" id="SM00173">
    <property type="entry name" value="RAS"/>
    <property type="match status" value="1"/>
</dbReference>
<dbReference type="InterPro" id="IPR001806">
    <property type="entry name" value="Small_GTPase"/>
</dbReference>